<reference evidence="2 3" key="1">
    <citation type="submission" date="2019-08" db="EMBL/GenBank/DDBJ databases">
        <title>Complete genome sequence of Candidatus Uab amorphum.</title>
        <authorList>
            <person name="Shiratori T."/>
            <person name="Suzuki S."/>
            <person name="Kakizawa Y."/>
            <person name="Ishida K."/>
        </authorList>
    </citation>
    <scope>NUCLEOTIDE SEQUENCE [LARGE SCALE GENOMIC DNA]</scope>
    <source>
        <strain evidence="2 3">SRT547</strain>
    </source>
</reference>
<evidence type="ECO:0008006" key="4">
    <source>
        <dbReference type="Google" id="ProtNLM"/>
    </source>
</evidence>
<dbReference type="AlphaFoldDB" id="A0A5S9IIU8"/>
<proteinExistence type="predicted"/>
<keyword evidence="3" id="KW-1185">Reference proteome</keyword>
<keyword evidence="1" id="KW-0732">Signal</keyword>
<dbReference type="Proteomes" id="UP000326354">
    <property type="component" value="Chromosome"/>
</dbReference>
<dbReference type="EMBL" id="AP019860">
    <property type="protein sequence ID" value="BBM81860.1"/>
    <property type="molecule type" value="Genomic_DNA"/>
</dbReference>
<evidence type="ECO:0000256" key="1">
    <source>
        <dbReference type="SAM" id="SignalP"/>
    </source>
</evidence>
<dbReference type="KEGG" id="uam:UABAM_00202"/>
<evidence type="ECO:0000313" key="3">
    <source>
        <dbReference type="Proteomes" id="UP000326354"/>
    </source>
</evidence>
<feature type="chain" id="PRO_5024875490" description="Lipoprotein" evidence="1">
    <location>
        <begin position="21"/>
        <end position="119"/>
    </location>
</feature>
<dbReference type="Pfam" id="PF20205">
    <property type="entry name" value="DUF6567"/>
    <property type="match status" value="1"/>
</dbReference>
<dbReference type="PROSITE" id="PS51257">
    <property type="entry name" value="PROKAR_LIPOPROTEIN"/>
    <property type="match status" value="1"/>
</dbReference>
<sequence>MKKVVFLVAIVAIAFTGCVAAGGMSNGGFSSNTNLKSSGYSVVKTVSAKASTMYILGSILFDAPQADLHKRAFQDLRSQAGLQGKSQALANITTDVVERNYLVVRFVELTVTADVVSFE</sequence>
<protein>
    <recommendedName>
        <fullName evidence="4">Lipoprotein</fullName>
    </recommendedName>
</protein>
<organism evidence="2 3">
    <name type="scientific">Uabimicrobium amorphum</name>
    <dbReference type="NCBI Taxonomy" id="2596890"/>
    <lineage>
        <taxon>Bacteria</taxon>
        <taxon>Pseudomonadati</taxon>
        <taxon>Planctomycetota</taxon>
        <taxon>Candidatus Uabimicrobiia</taxon>
        <taxon>Candidatus Uabimicrobiales</taxon>
        <taxon>Candidatus Uabimicrobiaceae</taxon>
        <taxon>Candidatus Uabimicrobium</taxon>
    </lineage>
</organism>
<feature type="signal peptide" evidence="1">
    <location>
        <begin position="1"/>
        <end position="20"/>
    </location>
</feature>
<dbReference type="RefSeq" id="WP_151966125.1">
    <property type="nucleotide sequence ID" value="NZ_AP019860.1"/>
</dbReference>
<name>A0A5S9IIU8_UABAM</name>
<gene>
    <name evidence="2" type="ORF">UABAM_00202</name>
</gene>
<dbReference type="InterPro" id="IPR046697">
    <property type="entry name" value="DUF6567"/>
</dbReference>
<accession>A0A5S9IIU8</accession>
<evidence type="ECO:0000313" key="2">
    <source>
        <dbReference type="EMBL" id="BBM81860.1"/>
    </source>
</evidence>